<feature type="domain" description="RRM" evidence="8">
    <location>
        <begin position="493"/>
        <end position="565"/>
    </location>
</feature>
<dbReference type="CDD" id="cd12318">
    <property type="entry name" value="RRM5_RBM19_like"/>
    <property type="match status" value="1"/>
</dbReference>
<accession>A0A087SX06</accession>
<dbReference type="FunFam" id="3.30.70.330:FF:000277">
    <property type="entry name" value="RNA binding motif protein 19"/>
    <property type="match status" value="1"/>
</dbReference>
<feature type="compositionally biased region" description="Basic and acidic residues" evidence="7">
    <location>
        <begin position="91"/>
        <end position="113"/>
    </location>
</feature>
<protein>
    <submittedName>
        <fullName evidence="9">Putative RNA-binding protein 19</fullName>
    </submittedName>
</protein>
<feature type="domain" description="RRM" evidence="8">
    <location>
        <begin position="2"/>
        <end position="79"/>
    </location>
</feature>
<dbReference type="CDD" id="cd12571">
    <property type="entry name" value="RRM6_RBM19"/>
    <property type="match status" value="1"/>
</dbReference>
<proteinExistence type="inferred from homology"/>
<feature type="domain" description="RRM" evidence="8">
    <location>
        <begin position="612"/>
        <end position="694"/>
    </location>
</feature>
<feature type="domain" description="RRM" evidence="8">
    <location>
        <begin position="715"/>
        <end position="795"/>
    </location>
</feature>
<dbReference type="OrthoDB" id="439639at2759"/>
<feature type="region of interest" description="Disordered" evidence="7">
    <location>
        <begin position="569"/>
        <end position="612"/>
    </location>
</feature>
<feature type="domain" description="RRM" evidence="8">
    <location>
        <begin position="207"/>
        <end position="287"/>
    </location>
</feature>
<dbReference type="PANTHER" id="PTHR48039">
    <property type="entry name" value="RNA-BINDING MOTIF PROTEIN 14B"/>
    <property type="match status" value="1"/>
</dbReference>
<dbReference type="AlphaFoldDB" id="A0A087SX06"/>
<dbReference type="InterPro" id="IPR035979">
    <property type="entry name" value="RBD_domain_sf"/>
</dbReference>
<dbReference type="Proteomes" id="UP000054359">
    <property type="component" value="Unassembled WGS sequence"/>
</dbReference>
<evidence type="ECO:0000259" key="8">
    <source>
        <dbReference type="PROSITE" id="PS50102"/>
    </source>
</evidence>
<dbReference type="GO" id="GO:0003729">
    <property type="term" value="F:mRNA binding"/>
    <property type="evidence" value="ECO:0007669"/>
    <property type="project" value="TreeGrafter"/>
</dbReference>
<evidence type="ECO:0000256" key="2">
    <source>
        <dbReference type="ARBA" id="ARBA00008033"/>
    </source>
</evidence>
<keyword evidence="3" id="KW-0677">Repeat</keyword>
<keyword evidence="5" id="KW-0539">Nucleus</keyword>
<dbReference type="STRING" id="407821.A0A087SX06"/>
<dbReference type="InterPro" id="IPR000504">
    <property type="entry name" value="RRM_dom"/>
</dbReference>
<comment type="similarity">
    <text evidence="2">Belongs to the RRM MRD1 family.</text>
</comment>
<dbReference type="SMART" id="SM00360">
    <property type="entry name" value="RRM"/>
    <property type="match status" value="6"/>
</dbReference>
<reference evidence="9 10" key="1">
    <citation type="submission" date="2013-11" db="EMBL/GenBank/DDBJ databases">
        <title>Genome sequencing of Stegodyphus mimosarum.</title>
        <authorList>
            <person name="Bechsgaard J."/>
        </authorList>
    </citation>
    <scope>NUCLEOTIDE SEQUENCE [LARGE SCALE GENOMIC DNA]</scope>
</reference>
<evidence type="ECO:0000313" key="10">
    <source>
        <dbReference type="Proteomes" id="UP000054359"/>
    </source>
</evidence>
<dbReference type="Gene3D" id="3.30.70.330">
    <property type="match status" value="6"/>
</dbReference>
<evidence type="ECO:0000256" key="1">
    <source>
        <dbReference type="ARBA" id="ARBA00004123"/>
    </source>
</evidence>
<feature type="domain" description="RRM" evidence="8">
    <location>
        <begin position="307"/>
        <end position="385"/>
    </location>
</feature>
<dbReference type="SUPFAM" id="SSF54928">
    <property type="entry name" value="RNA-binding domain, RBD"/>
    <property type="match status" value="6"/>
</dbReference>
<evidence type="ECO:0000256" key="4">
    <source>
        <dbReference type="ARBA" id="ARBA00022884"/>
    </source>
</evidence>
<comment type="subcellular location">
    <subcellularLocation>
        <location evidence="1">Nucleus</location>
    </subcellularLocation>
</comment>
<dbReference type="OMA" id="FNNTCIQ"/>
<feature type="non-terminal residue" evidence="9">
    <location>
        <position position="840"/>
    </location>
</feature>
<gene>
    <name evidence="9" type="ORF">X975_10329</name>
</gene>
<evidence type="ECO:0000256" key="3">
    <source>
        <dbReference type="ARBA" id="ARBA00022737"/>
    </source>
</evidence>
<evidence type="ECO:0000313" key="9">
    <source>
        <dbReference type="EMBL" id="KFM57395.1"/>
    </source>
</evidence>
<dbReference type="InterPro" id="IPR012677">
    <property type="entry name" value="Nucleotide-bd_a/b_plait_sf"/>
</dbReference>
<dbReference type="InterPro" id="IPR034421">
    <property type="entry name" value="RBM19_RRM6"/>
</dbReference>
<evidence type="ECO:0000256" key="5">
    <source>
        <dbReference type="ARBA" id="ARBA00023242"/>
    </source>
</evidence>
<dbReference type="InterPro" id="IPR034423">
    <property type="entry name" value="RBM19_RRM5"/>
</dbReference>
<feature type="region of interest" description="Disordered" evidence="7">
    <location>
        <begin position="78"/>
        <end position="126"/>
    </location>
</feature>
<evidence type="ECO:0000256" key="6">
    <source>
        <dbReference type="PROSITE-ProRule" id="PRU00176"/>
    </source>
</evidence>
<keyword evidence="10" id="KW-1185">Reference proteome</keyword>
<dbReference type="InterPro" id="IPR051945">
    <property type="entry name" value="RRM_MRD1_RNA_proc_ribogen"/>
</dbReference>
<keyword evidence="4 6" id="KW-0694">RNA-binding</keyword>
<dbReference type="GO" id="GO:0005730">
    <property type="term" value="C:nucleolus"/>
    <property type="evidence" value="ECO:0007669"/>
    <property type="project" value="TreeGrafter"/>
</dbReference>
<name>A0A087SX06_STEMI</name>
<feature type="region of interest" description="Disordered" evidence="7">
    <location>
        <begin position="162"/>
        <end position="190"/>
    </location>
</feature>
<dbReference type="Pfam" id="PF00076">
    <property type="entry name" value="RRM_1"/>
    <property type="match status" value="6"/>
</dbReference>
<dbReference type="PANTHER" id="PTHR48039:SF5">
    <property type="entry name" value="RNA-BINDING PROTEIN 28"/>
    <property type="match status" value="1"/>
</dbReference>
<sequence>MSRIIVKNLPKTITDKKLQELFSTKGTITDLQLKYNKLGVFRQFAFIGYKTEAEAQAAKDYFHETFVNTSRIKVEICTNLGDPNKPKPWKQKLEKPSEKINESNKEKDKDKEKKNKTRKKKQETIPEELMKDAQFKEFLEVHNDRKSKPVWCDSLVDYQSVDSKEPTSDNKDDPEKALEDDDDVEQKSKSVTAKDLNASEKTLDDSYTVKIKKLPFKCRKKQIKTFFHPLKIASLRLPPKQKGFAFVKFKTEKEMMRALNKNKGFLEGHRVDVVKYDKKVTDDAKDKSDKQTLNTKEENEELLAETGRIFVRNLCYSVTEAEIEELFSKYGPLAEINHPVDLITKQGMGFAFVSYVFAEHAVKAFSVLDGTIFQGRVLHLIPAKPKKEYSDDQNESNFKKMKESKMKELSSSSHNWNILFLGMNAVADVISKKYNIDKSELLSAESHKGSGDSVAVRMALAETQAVLESRKFLIDNGVELDALSQPAAERSKTVIVVKDLPAKTPSQEIHELFSKFGTIAKVVVPPSGLMALVEFVEPSEARTAFKKLAYTRFHTTPLFLEWAPINAMKERPPDTAENQSTETELKEEETKETAQNPNDENAESDDEPPPNTTIFVKNLNFSTTVESLKKHFQQCGPVHSATISTKKDVKTGKLLSMGFGFVQFKTKSSAVDAVQNLQLSKLDGHALELKFAARTLKPAATSERKKYEVKKQLTTKILVRNIPFQASESEVRDLFKEYGELKFVRLPKKHDGSSEHRGFGFVDFCTKVDAKRAFEALCHSTHLYNRRLVLEWANPEADSVSELRKKTAKDFIQGAPKTKVKKSKLMEDVALASARSRSEE</sequence>
<dbReference type="EMBL" id="KK112341">
    <property type="protein sequence ID" value="KFM57395.1"/>
    <property type="molecule type" value="Genomic_DNA"/>
</dbReference>
<organism evidence="9 10">
    <name type="scientific">Stegodyphus mimosarum</name>
    <name type="common">African social velvet spider</name>
    <dbReference type="NCBI Taxonomy" id="407821"/>
    <lineage>
        <taxon>Eukaryota</taxon>
        <taxon>Metazoa</taxon>
        <taxon>Ecdysozoa</taxon>
        <taxon>Arthropoda</taxon>
        <taxon>Chelicerata</taxon>
        <taxon>Arachnida</taxon>
        <taxon>Araneae</taxon>
        <taxon>Araneomorphae</taxon>
        <taxon>Entelegynae</taxon>
        <taxon>Eresoidea</taxon>
        <taxon>Eresidae</taxon>
        <taxon>Stegodyphus</taxon>
    </lineage>
</organism>
<feature type="compositionally biased region" description="Basic and acidic residues" evidence="7">
    <location>
        <begin position="162"/>
        <end position="177"/>
    </location>
</feature>
<dbReference type="FunFam" id="3.30.70.330:FF:000738">
    <property type="entry name" value="RNA-binding motif protein 19"/>
    <property type="match status" value="1"/>
</dbReference>
<evidence type="ECO:0000256" key="7">
    <source>
        <dbReference type="SAM" id="MobiDB-lite"/>
    </source>
</evidence>
<dbReference type="PROSITE" id="PS50102">
    <property type="entry name" value="RRM"/>
    <property type="match status" value="6"/>
</dbReference>